<reference evidence="4" key="1">
    <citation type="journal article" date="2014" name="Int. J. Syst. Evol. Microbiol.">
        <title>Complete genome sequence of Corynebacterium casei LMG S-19264T (=DSM 44701T), isolated from a smear-ripened cheese.</title>
        <authorList>
            <consortium name="US DOE Joint Genome Institute (JGI-PGF)"/>
            <person name="Walter F."/>
            <person name="Albersmeier A."/>
            <person name="Kalinowski J."/>
            <person name="Ruckert C."/>
        </authorList>
    </citation>
    <scope>NUCLEOTIDE SEQUENCE</scope>
    <source>
        <strain evidence="4">NBRC 101628</strain>
    </source>
</reference>
<dbReference type="EMBL" id="BSNC01000010">
    <property type="protein sequence ID" value="GLP97762.1"/>
    <property type="molecule type" value="Genomic_DNA"/>
</dbReference>
<dbReference type="InterPro" id="IPR025232">
    <property type="entry name" value="DUF4174"/>
</dbReference>
<dbReference type="Pfam" id="PF13778">
    <property type="entry name" value="DUF4174"/>
    <property type="match status" value="1"/>
</dbReference>
<evidence type="ECO:0000313" key="4">
    <source>
        <dbReference type="EMBL" id="GLP97762.1"/>
    </source>
</evidence>
<organism evidence="4 5">
    <name type="scientific">Paraferrimonas sedimenticola</name>
    <dbReference type="NCBI Taxonomy" id="375674"/>
    <lineage>
        <taxon>Bacteria</taxon>
        <taxon>Pseudomonadati</taxon>
        <taxon>Pseudomonadota</taxon>
        <taxon>Gammaproteobacteria</taxon>
        <taxon>Alteromonadales</taxon>
        <taxon>Ferrimonadaceae</taxon>
        <taxon>Paraferrimonas</taxon>
    </lineage>
</organism>
<accession>A0AA37RZZ1</accession>
<protein>
    <recommendedName>
        <fullName evidence="3">DUF4174 domain-containing protein</fullName>
    </recommendedName>
</protein>
<gene>
    <name evidence="4" type="ORF">GCM10007895_30690</name>
</gene>
<keyword evidence="5" id="KW-1185">Reference proteome</keyword>
<sequence>MLLSEVATMKYVALSILASIIGFVSYVAWAYPHLVEAQSHRSLIYFAPEHDDSVDKFVKQASFHECLLKARNTFVLVVTDAERSESMHYHSYDWTELRNKYQVGPDQTALILVSDDGQEAQRWDNTIWSEVFQMLDNSTNNIDAQNRRLKRCSA</sequence>
<dbReference type="AlphaFoldDB" id="A0AA37RZZ1"/>
<feature type="domain" description="DUF4174" evidence="3">
    <location>
        <begin position="38"/>
        <end position="137"/>
    </location>
</feature>
<feature type="transmembrane region" description="Helical" evidence="2">
    <location>
        <begin position="12"/>
        <end position="31"/>
    </location>
</feature>
<evidence type="ECO:0000259" key="3">
    <source>
        <dbReference type="Pfam" id="PF13778"/>
    </source>
</evidence>
<reference evidence="4" key="2">
    <citation type="submission" date="2023-01" db="EMBL/GenBank/DDBJ databases">
        <title>Draft genome sequence of Paraferrimonas sedimenticola strain NBRC 101628.</title>
        <authorList>
            <person name="Sun Q."/>
            <person name="Mori K."/>
        </authorList>
    </citation>
    <scope>NUCLEOTIDE SEQUENCE</scope>
    <source>
        <strain evidence="4">NBRC 101628</strain>
    </source>
</reference>
<keyword evidence="2" id="KW-1133">Transmembrane helix</keyword>
<keyword evidence="1" id="KW-0732">Signal</keyword>
<dbReference type="Proteomes" id="UP001161422">
    <property type="component" value="Unassembled WGS sequence"/>
</dbReference>
<evidence type="ECO:0000256" key="2">
    <source>
        <dbReference type="SAM" id="Phobius"/>
    </source>
</evidence>
<evidence type="ECO:0000256" key="1">
    <source>
        <dbReference type="ARBA" id="ARBA00022729"/>
    </source>
</evidence>
<evidence type="ECO:0000313" key="5">
    <source>
        <dbReference type="Proteomes" id="UP001161422"/>
    </source>
</evidence>
<comment type="caution">
    <text evidence="4">The sequence shown here is derived from an EMBL/GenBank/DDBJ whole genome shotgun (WGS) entry which is preliminary data.</text>
</comment>
<keyword evidence="2" id="KW-0472">Membrane</keyword>
<keyword evidence="2" id="KW-0812">Transmembrane</keyword>
<name>A0AA37RZZ1_9GAMM</name>
<proteinExistence type="predicted"/>